<comment type="domain">
    <text evidence="12">Contains an N-terminal zinc-binding domain, a central core domain that contains the primase activity, and a C-terminal DnaB-binding domain.</text>
</comment>
<dbReference type="FunFam" id="3.90.580.10:FF:000001">
    <property type="entry name" value="DNA primase"/>
    <property type="match status" value="1"/>
</dbReference>
<dbReference type="InterPro" id="IPR006171">
    <property type="entry name" value="TOPRIM_dom"/>
</dbReference>
<dbReference type="GO" id="GO:0005737">
    <property type="term" value="C:cytoplasm"/>
    <property type="evidence" value="ECO:0007669"/>
    <property type="project" value="TreeGrafter"/>
</dbReference>
<evidence type="ECO:0000256" key="4">
    <source>
        <dbReference type="ARBA" id="ARBA00022695"/>
    </source>
</evidence>
<sequence>MSELIPQETIENIRKQTNIVDIVGQYVQLKKSGKNYVGLCPFHNEKTPSFSVAEDKQIFHCFGCGKGGNVFSFIQEIEGLNFPESVEKVADLSSIEVTFNLSSTPQTMSPKVLEEHKLIDVHEKTADLYHHILMNTQIGEKALIYLKNRGLTEEVIKTFKIGFAPVDRSLLYKVLQKENFSEDTLKKSGLLFQLDNSNWLDRFYQRIMFPITNFQGKIIGFSGRILEDESFDSSDQPKYLNSPETELFNKRFILFNFHQARSEIRKKNEVILFEGFMDVISAYMSGVKNGVASMGTSLTVDQINALEKVSEEVLICYDGDNAGIEATSRAVDLISAQSMMNIQIVSLPDRQDPDDYRMKYGNDALNELIRTSRDTVFQFKKDYLKRDKNIQLETDKLLYIDELLTELVKVSSMVEVDSALTQLSTEFAISKETLQSELRSKKQNYKNKVATPSFSENQREMVIPKFHEVKKVNQVEKAEMTLIYRVLTERGSYQHLLTKNEIVFIHDVYQELYLHLNNYIAVNGEVLVADFLNYLKEDQLKTVLINVTMQNFSSESTKQELEDCLLVIQRAILEQEIDQLRFEQKEASRFGNKELEGETTLKIIQLQQKLKAI</sequence>
<dbReference type="Gene3D" id="1.10.860.10">
    <property type="entry name" value="DNAb Helicase, Chain A"/>
    <property type="match status" value="1"/>
</dbReference>
<keyword evidence="17" id="KW-1185">Reference proteome</keyword>
<comment type="subunit">
    <text evidence="12">Monomer. Interacts with DnaB.</text>
</comment>
<dbReference type="CDD" id="cd03364">
    <property type="entry name" value="TOPRIM_DnaG_primases"/>
    <property type="match status" value="1"/>
</dbReference>
<dbReference type="Pfam" id="PF13155">
    <property type="entry name" value="Toprim_2"/>
    <property type="match status" value="1"/>
</dbReference>
<dbReference type="EC" id="2.7.7.101" evidence="12"/>
<dbReference type="GO" id="GO:0000428">
    <property type="term" value="C:DNA-directed RNA polymerase complex"/>
    <property type="evidence" value="ECO:0007669"/>
    <property type="project" value="UniProtKB-KW"/>
</dbReference>
<dbReference type="GO" id="GO:0003677">
    <property type="term" value="F:DNA binding"/>
    <property type="evidence" value="ECO:0007669"/>
    <property type="project" value="UniProtKB-KW"/>
</dbReference>
<dbReference type="SMART" id="SM00493">
    <property type="entry name" value="TOPRIM"/>
    <property type="match status" value="1"/>
</dbReference>
<gene>
    <name evidence="12" type="primary">dnaG</name>
    <name evidence="16" type="ORF">G7082_12515</name>
</gene>
<dbReference type="InterPro" id="IPR016136">
    <property type="entry name" value="DNA_helicase_N/primase_C"/>
</dbReference>
<keyword evidence="7 12" id="KW-0863">Zinc-finger</keyword>
<evidence type="ECO:0000256" key="11">
    <source>
        <dbReference type="ARBA" id="ARBA00023163"/>
    </source>
</evidence>
<dbReference type="InterPro" id="IPR006295">
    <property type="entry name" value="DNA_primase_DnaG"/>
</dbReference>
<dbReference type="InterPro" id="IPR030846">
    <property type="entry name" value="DnaG_bac"/>
</dbReference>
<dbReference type="InterPro" id="IPR036977">
    <property type="entry name" value="DNA_primase_Znf_CHC2"/>
</dbReference>
<evidence type="ECO:0000259" key="15">
    <source>
        <dbReference type="PROSITE" id="PS50880"/>
    </source>
</evidence>
<evidence type="ECO:0000256" key="7">
    <source>
        <dbReference type="ARBA" id="ARBA00022771"/>
    </source>
</evidence>
<keyword evidence="2 12" id="KW-0639">Primosome</keyword>
<dbReference type="InterPro" id="IPR034151">
    <property type="entry name" value="TOPRIM_DnaG_bac"/>
</dbReference>
<dbReference type="PROSITE" id="PS50880">
    <property type="entry name" value="TOPRIM"/>
    <property type="match status" value="1"/>
</dbReference>
<evidence type="ECO:0000256" key="12">
    <source>
        <dbReference type="HAMAP-Rule" id="MF_00974"/>
    </source>
</evidence>
<evidence type="ECO:0000256" key="6">
    <source>
        <dbReference type="ARBA" id="ARBA00022723"/>
    </source>
</evidence>
<dbReference type="PIRSF" id="PIRSF002811">
    <property type="entry name" value="DnaG"/>
    <property type="match status" value="1"/>
</dbReference>
<proteinExistence type="inferred from homology"/>
<evidence type="ECO:0000256" key="14">
    <source>
        <dbReference type="PIRSR" id="PIRSR002811-1"/>
    </source>
</evidence>
<name>A0A6G8AW81_9ENTE</name>
<keyword evidence="9" id="KW-0460">Magnesium</keyword>
<dbReference type="Gene3D" id="3.40.1360.10">
    <property type="match status" value="1"/>
</dbReference>
<dbReference type="Pfam" id="PF01807">
    <property type="entry name" value="Zn_ribbon_DnaG"/>
    <property type="match status" value="1"/>
</dbReference>
<comment type="function">
    <text evidence="12 13">RNA polymerase that catalyzes the synthesis of short RNA molecules used as primers for DNA polymerase during DNA replication.</text>
</comment>
<dbReference type="KEGG" id="vhy:G7082_12515"/>
<feature type="domain" description="Toprim" evidence="15">
    <location>
        <begin position="268"/>
        <end position="361"/>
    </location>
</feature>
<keyword evidence="1 12" id="KW-0240">DNA-directed RNA polymerase</keyword>
<protein>
    <recommendedName>
        <fullName evidence="12 13">DNA primase</fullName>
        <ecNumber evidence="12">2.7.7.101</ecNumber>
    </recommendedName>
</protein>
<dbReference type="GO" id="GO:1990077">
    <property type="term" value="C:primosome complex"/>
    <property type="evidence" value="ECO:0007669"/>
    <property type="project" value="UniProtKB-KW"/>
</dbReference>
<dbReference type="SUPFAM" id="SSF56731">
    <property type="entry name" value="DNA primase core"/>
    <property type="match status" value="1"/>
</dbReference>
<dbReference type="SMART" id="SM00400">
    <property type="entry name" value="ZnF_CHCC"/>
    <property type="match status" value="1"/>
</dbReference>
<dbReference type="InterPro" id="IPR013264">
    <property type="entry name" value="DNAG_N"/>
</dbReference>
<dbReference type="FunFam" id="3.90.980.10:FF:000001">
    <property type="entry name" value="DNA primase"/>
    <property type="match status" value="1"/>
</dbReference>
<evidence type="ECO:0000313" key="17">
    <source>
        <dbReference type="Proteomes" id="UP000501747"/>
    </source>
</evidence>
<keyword evidence="10 12" id="KW-0238">DNA-binding</keyword>
<accession>A0A6G8AW81</accession>
<evidence type="ECO:0000256" key="8">
    <source>
        <dbReference type="ARBA" id="ARBA00022833"/>
    </source>
</evidence>
<dbReference type="AlphaFoldDB" id="A0A6G8AW81"/>
<keyword evidence="8 12" id="KW-0862">Zinc</keyword>
<organism evidence="16 17">
    <name type="scientific">Vagococcus hydrophili</name>
    <dbReference type="NCBI Taxonomy" id="2714947"/>
    <lineage>
        <taxon>Bacteria</taxon>
        <taxon>Bacillati</taxon>
        <taxon>Bacillota</taxon>
        <taxon>Bacilli</taxon>
        <taxon>Lactobacillales</taxon>
        <taxon>Enterococcaceae</taxon>
        <taxon>Vagococcus</taxon>
    </lineage>
</organism>
<dbReference type="Pfam" id="PF08275">
    <property type="entry name" value="DNAG_N"/>
    <property type="match status" value="1"/>
</dbReference>
<evidence type="ECO:0000256" key="1">
    <source>
        <dbReference type="ARBA" id="ARBA00022478"/>
    </source>
</evidence>
<evidence type="ECO:0000313" key="16">
    <source>
        <dbReference type="EMBL" id="QIL49256.1"/>
    </source>
</evidence>
<dbReference type="NCBIfam" id="TIGR01391">
    <property type="entry name" value="dnaG"/>
    <property type="match status" value="1"/>
</dbReference>
<evidence type="ECO:0000256" key="3">
    <source>
        <dbReference type="ARBA" id="ARBA00022679"/>
    </source>
</evidence>
<dbReference type="EMBL" id="CP049887">
    <property type="protein sequence ID" value="QIL49256.1"/>
    <property type="molecule type" value="Genomic_DNA"/>
</dbReference>
<keyword evidence="3 12" id="KW-0808">Transferase</keyword>
<evidence type="ECO:0000256" key="2">
    <source>
        <dbReference type="ARBA" id="ARBA00022515"/>
    </source>
</evidence>
<dbReference type="HAMAP" id="MF_00974">
    <property type="entry name" value="DNA_primase_DnaG"/>
    <property type="match status" value="1"/>
</dbReference>
<dbReference type="InterPro" id="IPR002694">
    <property type="entry name" value="Znf_CHC2"/>
</dbReference>
<reference evidence="16 17" key="1">
    <citation type="submission" date="2020-03" db="EMBL/GenBank/DDBJ databases">
        <title>Vagococcus sp. nov., isolated from beetles.</title>
        <authorList>
            <person name="Hyun D.-W."/>
            <person name="Bae J.-W."/>
        </authorList>
    </citation>
    <scope>NUCLEOTIDE SEQUENCE [LARGE SCALE GENOMIC DNA]</scope>
    <source>
        <strain evidence="16 17">HDW17B</strain>
    </source>
</reference>
<feature type="zinc finger region" description="CHC2-type" evidence="12 14">
    <location>
        <begin position="40"/>
        <end position="64"/>
    </location>
</feature>
<dbReference type="PANTHER" id="PTHR30313:SF2">
    <property type="entry name" value="DNA PRIMASE"/>
    <property type="match status" value="1"/>
</dbReference>
<dbReference type="InterPro" id="IPR050219">
    <property type="entry name" value="DnaG_primase"/>
</dbReference>
<dbReference type="InterPro" id="IPR037068">
    <property type="entry name" value="DNA_primase_core_N_sf"/>
</dbReference>
<dbReference type="GO" id="GO:0003899">
    <property type="term" value="F:DNA-directed RNA polymerase activity"/>
    <property type="evidence" value="ECO:0007669"/>
    <property type="project" value="UniProtKB-UniRule"/>
</dbReference>
<dbReference type="GO" id="GO:0008270">
    <property type="term" value="F:zinc ion binding"/>
    <property type="evidence" value="ECO:0007669"/>
    <property type="project" value="UniProtKB-UniRule"/>
</dbReference>
<comment type="cofactor">
    <cofactor evidence="12 13 14">
        <name>Zn(2+)</name>
        <dbReference type="ChEBI" id="CHEBI:29105"/>
    </cofactor>
    <text evidence="12 13 14">Binds 1 zinc ion per monomer.</text>
</comment>
<keyword evidence="4 12" id="KW-0548">Nucleotidyltransferase</keyword>
<comment type="similarity">
    <text evidence="12 13">Belongs to the DnaG primase family.</text>
</comment>
<keyword evidence="6 12" id="KW-0479">Metal-binding</keyword>
<evidence type="ECO:0000256" key="13">
    <source>
        <dbReference type="PIRNR" id="PIRNR002811"/>
    </source>
</evidence>
<dbReference type="Gene3D" id="3.90.980.10">
    <property type="entry name" value="DNA primase, catalytic core, N-terminal domain"/>
    <property type="match status" value="1"/>
</dbReference>
<dbReference type="Gene3D" id="3.90.580.10">
    <property type="entry name" value="Zinc finger, CHC2-type domain"/>
    <property type="match status" value="1"/>
</dbReference>
<keyword evidence="11 12" id="KW-0804">Transcription</keyword>
<evidence type="ECO:0000256" key="9">
    <source>
        <dbReference type="ARBA" id="ARBA00022842"/>
    </source>
</evidence>
<dbReference type="SUPFAM" id="SSF57783">
    <property type="entry name" value="Zinc beta-ribbon"/>
    <property type="match status" value="1"/>
</dbReference>
<dbReference type="PANTHER" id="PTHR30313">
    <property type="entry name" value="DNA PRIMASE"/>
    <property type="match status" value="1"/>
</dbReference>
<dbReference type="Proteomes" id="UP000501747">
    <property type="component" value="Chromosome"/>
</dbReference>
<evidence type="ECO:0000256" key="5">
    <source>
        <dbReference type="ARBA" id="ARBA00022705"/>
    </source>
</evidence>
<evidence type="ECO:0000256" key="10">
    <source>
        <dbReference type="ARBA" id="ARBA00023125"/>
    </source>
</evidence>
<keyword evidence="5 12" id="KW-0235">DNA replication</keyword>
<dbReference type="GO" id="GO:0006269">
    <property type="term" value="P:DNA replication, synthesis of primer"/>
    <property type="evidence" value="ECO:0007669"/>
    <property type="project" value="UniProtKB-UniRule"/>
</dbReference>
<comment type="catalytic activity">
    <reaction evidence="12">
        <text>ssDNA + n NTP = ssDNA/pppN(pN)n-1 hybrid + (n-1) diphosphate.</text>
        <dbReference type="EC" id="2.7.7.101"/>
    </reaction>
</comment>
<dbReference type="RefSeq" id="WP_166035389.1">
    <property type="nucleotide sequence ID" value="NZ_CP049887.1"/>
</dbReference>